<evidence type="ECO:0000313" key="2">
    <source>
        <dbReference type="EMBL" id="SEB74500.1"/>
    </source>
</evidence>
<keyword evidence="2" id="KW-0808">Transferase</keyword>
<dbReference type="PANTHER" id="PTHR43233">
    <property type="entry name" value="FAMILY N-ACETYLTRANSFERASE, PUTATIVE (AFU_ORTHOLOGUE AFUA_6G03350)-RELATED"/>
    <property type="match status" value="1"/>
</dbReference>
<feature type="domain" description="N-acetyltransferase" evidence="1">
    <location>
        <begin position="9"/>
        <end position="137"/>
    </location>
</feature>
<dbReference type="SUPFAM" id="SSF55729">
    <property type="entry name" value="Acyl-CoA N-acyltransferases (Nat)"/>
    <property type="match status" value="1"/>
</dbReference>
<accession>A0A1H4LUJ7</accession>
<keyword evidence="3" id="KW-1185">Reference proteome</keyword>
<dbReference type="RefSeq" id="WP_066211686.1">
    <property type="nucleotide sequence ID" value="NZ_FNSN01000003.1"/>
</dbReference>
<protein>
    <submittedName>
        <fullName evidence="2">Acetyltransferase (GNAT) family protein</fullName>
    </submittedName>
</protein>
<dbReference type="Proteomes" id="UP000182652">
    <property type="component" value="Unassembled WGS sequence"/>
</dbReference>
<dbReference type="Gene3D" id="3.40.630.30">
    <property type="match status" value="1"/>
</dbReference>
<gene>
    <name evidence="2" type="ORF">SAMN04489745_1133</name>
</gene>
<dbReference type="STRING" id="156980.SAMN04489745_1133"/>
<dbReference type="AlphaFoldDB" id="A0A1H4LUJ7"/>
<dbReference type="PROSITE" id="PS51186">
    <property type="entry name" value="GNAT"/>
    <property type="match status" value="1"/>
</dbReference>
<dbReference type="GO" id="GO:0016747">
    <property type="term" value="F:acyltransferase activity, transferring groups other than amino-acyl groups"/>
    <property type="evidence" value="ECO:0007669"/>
    <property type="project" value="InterPro"/>
</dbReference>
<dbReference type="CDD" id="cd04301">
    <property type="entry name" value="NAT_SF"/>
    <property type="match status" value="1"/>
</dbReference>
<sequence length="137" mass="15362">MDSAYRFSAQLDDMDREQVHRWLSEQSYWAQGRPRRTQDAAMDSSRNYGVFDRATGRQVAYARVVTDAVTFAWLCDVFVDPAVRGQGVGKDLIAGVIADLEPLGLRRVLLATADAHGLYEQYGFGPLDDPSRFMVKA</sequence>
<organism evidence="2 3">
    <name type="scientific">Arthrobacter woluwensis</name>
    <dbReference type="NCBI Taxonomy" id="156980"/>
    <lineage>
        <taxon>Bacteria</taxon>
        <taxon>Bacillati</taxon>
        <taxon>Actinomycetota</taxon>
        <taxon>Actinomycetes</taxon>
        <taxon>Micrococcales</taxon>
        <taxon>Micrococcaceae</taxon>
        <taxon>Arthrobacter</taxon>
    </lineage>
</organism>
<reference evidence="2 3" key="1">
    <citation type="submission" date="2016-10" db="EMBL/GenBank/DDBJ databases">
        <authorList>
            <person name="de Groot N.N."/>
        </authorList>
    </citation>
    <scope>NUCLEOTIDE SEQUENCE [LARGE SCALE GENOMIC DNA]</scope>
    <source>
        <strain evidence="2 3">DSM 10495</strain>
    </source>
</reference>
<name>A0A1H4LUJ7_9MICC</name>
<dbReference type="EMBL" id="FNSN01000003">
    <property type="protein sequence ID" value="SEB74500.1"/>
    <property type="molecule type" value="Genomic_DNA"/>
</dbReference>
<dbReference type="InterPro" id="IPR016181">
    <property type="entry name" value="Acyl_CoA_acyltransferase"/>
</dbReference>
<evidence type="ECO:0000259" key="1">
    <source>
        <dbReference type="PROSITE" id="PS51186"/>
    </source>
</evidence>
<dbReference type="InterPro" id="IPR000182">
    <property type="entry name" value="GNAT_dom"/>
</dbReference>
<evidence type="ECO:0000313" key="3">
    <source>
        <dbReference type="Proteomes" id="UP000182652"/>
    </source>
</evidence>
<dbReference type="Pfam" id="PF00583">
    <property type="entry name" value="Acetyltransf_1"/>
    <property type="match status" value="1"/>
</dbReference>
<dbReference type="PANTHER" id="PTHR43233:SF1">
    <property type="entry name" value="FAMILY N-ACETYLTRANSFERASE, PUTATIVE (AFU_ORTHOLOGUE AFUA_6G03350)-RELATED"/>
    <property type="match status" value="1"/>
</dbReference>
<proteinExistence type="predicted"/>
<dbReference type="InterPro" id="IPR053144">
    <property type="entry name" value="Acetyltransferase_Butenolide"/>
</dbReference>